<evidence type="ECO:0000313" key="2">
    <source>
        <dbReference type="EMBL" id="CAG7653767.1"/>
    </source>
</evidence>
<name>A0A8J2NQR3_9HEXA</name>
<reference evidence="2" key="1">
    <citation type="submission" date="2021-06" db="EMBL/GenBank/DDBJ databases">
        <authorList>
            <person name="Hodson N. C."/>
            <person name="Mongue J. A."/>
            <person name="Jaron S. K."/>
        </authorList>
    </citation>
    <scope>NUCLEOTIDE SEQUENCE</scope>
</reference>
<comment type="caution">
    <text evidence="2">The sequence shown here is derived from an EMBL/GenBank/DDBJ whole genome shotgun (WGS) entry which is preliminary data.</text>
</comment>
<feature type="non-terminal residue" evidence="2">
    <location>
        <position position="132"/>
    </location>
</feature>
<sequence>TPESLSIENKQPLETDKTFPASAEIILHVDQTPTVLLQKALGRPLVETNPMEKHQKEKKSSGTIEDPVLEKPVRIEISPLEKSAQIETQSVEKHGQIETQSLEKPAQIETPSLEKPAQIETPSLEKPTQIET</sequence>
<feature type="non-terminal residue" evidence="2">
    <location>
        <position position="1"/>
    </location>
</feature>
<proteinExistence type="predicted"/>
<gene>
    <name evidence="2" type="ORF">AFUS01_LOCUS853</name>
</gene>
<protein>
    <submittedName>
        <fullName evidence="2">Uncharacterized protein</fullName>
    </submittedName>
</protein>
<dbReference type="Proteomes" id="UP000708208">
    <property type="component" value="Unassembled WGS sequence"/>
</dbReference>
<dbReference type="EMBL" id="CAJVCH010004519">
    <property type="protein sequence ID" value="CAG7653767.1"/>
    <property type="molecule type" value="Genomic_DNA"/>
</dbReference>
<dbReference type="AlphaFoldDB" id="A0A8J2NQR3"/>
<evidence type="ECO:0000256" key="1">
    <source>
        <dbReference type="SAM" id="MobiDB-lite"/>
    </source>
</evidence>
<keyword evidence="3" id="KW-1185">Reference proteome</keyword>
<feature type="region of interest" description="Disordered" evidence="1">
    <location>
        <begin position="46"/>
        <end position="132"/>
    </location>
</feature>
<accession>A0A8J2NQR3</accession>
<organism evidence="2 3">
    <name type="scientific">Allacma fusca</name>
    <dbReference type="NCBI Taxonomy" id="39272"/>
    <lineage>
        <taxon>Eukaryota</taxon>
        <taxon>Metazoa</taxon>
        <taxon>Ecdysozoa</taxon>
        <taxon>Arthropoda</taxon>
        <taxon>Hexapoda</taxon>
        <taxon>Collembola</taxon>
        <taxon>Symphypleona</taxon>
        <taxon>Sminthuridae</taxon>
        <taxon>Allacma</taxon>
    </lineage>
</organism>
<evidence type="ECO:0000313" key="3">
    <source>
        <dbReference type="Proteomes" id="UP000708208"/>
    </source>
</evidence>
<feature type="compositionally biased region" description="Basic and acidic residues" evidence="1">
    <location>
        <begin position="50"/>
        <end position="60"/>
    </location>
</feature>